<feature type="domain" description="DUF7674" evidence="1">
    <location>
        <begin position="15"/>
        <end position="122"/>
    </location>
</feature>
<reference evidence="2 3" key="1">
    <citation type="journal article" date="2012" name="J. Bacteriol.">
        <title>Twenty-one genome sequences from Pseudomonas species and 19 genome sequences from diverse bacteria isolated from the rhizosphere and endosphere of Populus deltoides.</title>
        <authorList>
            <person name="Brown S.D."/>
            <person name="Utturkar S.M."/>
            <person name="Klingeman D.M."/>
            <person name="Johnson C.M."/>
            <person name="Martin S.L."/>
            <person name="Land M.L."/>
            <person name="Lu T.Y."/>
            <person name="Schadt C.W."/>
            <person name="Doktycz M.J."/>
            <person name="Pelletier D.A."/>
        </authorList>
    </citation>
    <scope>NUCLEOTIDE SEQUENCE [LARGE SCALE GENOMIC DNA]</scope>
    <source>
        <strain evidence="2 3">CF314</strain>
    </source>
</reference>
<gene>
    <name evidence="2" type="ORF">PMI13_00655</name>
</gene>
<accession>J2K4D9</accession>
<keyword evidence="3" id="KW-1185">Reference proteome</keyword>
<sequence length="132" mass="16007">MKNEQMQTINQKIAIDYLKFFYPPIRNEITQLSTQNNFAGIIQATVNYLRDLLQESRINIIGHHVKLMELIYRNGNPYVKEMIENLFIRSLGSFKKHSKSQHWNMIYQYMPLQFQEIYLEQQKQDKIFFNRN</sequence>
<evidence type="ECO:0000313" key="2">
    <source>
        <dbReference type="EMBL" id="EJL75020.1"/>
    </source>
</evidence>
<dbReference type="Proteomes" id="UP000007509">
    <property type="component" value="Unassembled WGS sequence"/>
</dbReference>
<dbReference type="OrthoDB" id="1266846at2"/>
<name>J2K4D9_9FLAO</name>
<protein>
    <recommendedName>
        <fullName evidence="1">DUF7674 domain-containing protein</fullName>
    </recommendedName>
</protein>
<dbReference type="Pfam" id="PF24722">
    <property type="entry name" value="DUF7674"/>
    <property type="match status" value="1"/>
</dbReference>
<organism evidence="2 3">
    <name type="scientific">Chryseobacterium populi</name>
    <dbReference type="NCBI Taxonomy" id="1144316"/>
    <lineage>
        <taxon>Bacteria</taxon>
        <taxon>Pseudomonadati</taxon>
        <taxon>Bacteroidota</taxon>
        <taxon>Flavobacteriia</taxon>
        <taxon>Flavobacteriales</taxon>
        <taxon>Weeksellaceae</taxon>
        <taxon>Chryseobacterium group</taxon>
        <taxon>Chryseobacterium</taxon>
    </lineage>
</organism>
<proteinExistence type="predicted"/>
<dbReference type="PATRIC" id="fig|1144316.3.peg.666"/>
<evidence type="ECO:0000259" key="1">
    <source>
        <dbReference type="Pfam" id="PF24722"/>
    </source>
</evidence>
<comment type="caution">
    <text evidence="2">The sequence shown here is derived from an EMBL/GenBank/DDBJ whole genome shotgun (WGS) entry which is preliminary data.</text>
</comment>
<dbReference type="EMBL" id="AKJY01000011">
    <property type="protein sequence ID" value="EJL75020.1"/>
    <property type="molecule type" value="Genomic_DNA"/>
</dbReference>
<evidence type="ECO:0000313" key="3">
    <source>
        <dbReference type="Proteomes" id="UP000007509"/>
    </source>
</evidence>
<dbReference type="AlphaFoldDB" id="J2K4D9"/>
<dbReference type="InterPro" id="IPR056091">
    <property type="entry name" value="DUF7674"/>
</dbReference>
<dbReference type="RefSeq" id="WP_007840624.1">
    <property type="nucleotide sequence ID" value="NZ_AKJY01000011.1"/>
</dbReference>